<reference evidence="3 4" key="1">
    <citation type="submission" date="2019-02" db="EMBL/GenBank/DDBJ databases">
        <title>Deep-cultivation of Planctomycetes and their phenomic and genomic characterization uncovers novel biology.</title>
        <authorList>
            <person name="Wiegand S."/>
            <person name="Jogler M."/>
            <person name="Boedeker C."/>
            <person name="Pinto D."/>
            <person name="Vollmers J."/>
            <person name="Rivas-Marin E."/>
            <person name="Kohn T."/>
            <person name="Peeters S.H."/>
            <person name="Heuer A."/>
            <person name="Rast P."/>
            <person name="Oberbeckmann S."/>
            <person name="Bunk B."/>
            <person name="Jeske O."/>
            <person name="Meyerdierks A."/>
            <person name="Storesund J.E."/>
            <person name="Kallscheuer N."/>
            <person name="Luecker S."/>
            <person name="Lage O.M."/>
            <person name="Pohl T."/>
            <person name="Merkel B.J."/>
            <person name="Hornburger P."/>
            <person name="Mueller R.-W."/>
            <person name="Bruemmer F."/>
            <person name="Labrenz M."/>
            <person name="Spormann A.M."/>
            <person name="Op den Camp H."/>
            <person name="Overmann J."/>
            <person name="Amann R."/>
            <person name="Jetten M.S.M."/>
            <person name="Mascher T."/>
            <person name="Medema M.H."/>
            <person name="Devos D.P."/>
            <person name="Kaster A.-K."/>
            <person name="Ovreas L."/>
            <person name="Rohde M."/>
            <person name="Galperin M.Y."/>
            <person name="Jogler C."/>
        </authorList>
    </citation>
    <scope>NUCLEOTIDE SEQUENCE [LARGE SCALE GENOMIC DNA]</scope>
    <source>
        <strain evidence="3 4">K23_9</strain>
    </source>
</reference>
<accession>A0A517NRF3</accession>
<dbReference type="OrthoDB" id="214330at2"/>
<keyword evidence="1" id="KW-0597">Phosphoprotein</keyword>
<evidence type="ECO:0000259" key="2">
    <source>
        <dbReference type="PROSITE" id="PS50894"/>
    </source>
</evidence>
<dbReference type="GO" id="GO:0000160">
    <property type="term" value="P:phosphorelay signal transduction system"/>
    <property type="evidence" value="ECO:0007669"/>
    <property type="project" value="InterPro"/>
</dbReference>
<protein>
    <submittedName>
        <fullName evidence="3">Hpt domain protein</fullName>
    </submittedName>
</protein>
<evidence type="ECO:0000256" key="1">
    <source>
        <dbReference type="PROSITE-ProRule" id="PRU00110"/>
    </source>
</evidence>
<dbReference type="Pfam" id="PF01627">
    <property type="entry name" value="Hpt"/>
    <property type="match status" value="1"/>
</dbReference>
<dbReference type="Proteomes" id="UP000319817">
    <property type="component" value="Chromosome"/>
</dbReference>
<gene>
    <name evidence="3" type="ORF">K239x_16590</name>
</gene>
<dbReference type="InterPro" id="IPR008207">
    <property type="entry name" value="Sig_transdc_His_kin_Hpt_dom"/>
</dbReference>
<name>A0A517NRF3_9BACT</name>
<dbReference type="AlphaFoldDB" id="A0A517NRF3"/>
<feature type="domain" description="HPt" evidence="2">
    <location>
        <begin position="25"/>
        <end position="125"/>
    </location>
</feature>
<evidence type="ECO:0000313" key="3">
    <source>
        <dbReference type="EMBL" id="QDT09709.1"/>
    </source>
</evidence>
<organism evidence="3 4">
    <name type="scientific">Stieleria marina</name>
    <dbReference type="NCBI Taxonomy" id="1930275"/>
    <lineage>
        <taxon>Bacteria</taxon>
        <taxon>Pseudomonadati</taxon>
        <taxon>Planctomycetota</taxon>
        <taxon>Planctomycetia</taxon>
        <taxon>Pirellulales</taxon>
        <taxon>Pirellulaceae</taxon>
        <taxon>Stieleria</taxon>
    </lineage>
</organism>
<dbReference type="InterPro" id="IPR036641">
    <property type="entry name" value="HPT_dom_sf"/>
</dbReference>
<proteinExistence type="predicted"/>
<dbReference type="Gene3D" id="1.20.120.160">
    <property type="entry name" value="HPT domain"/>
    <property type="match status" value="1"/>
</dbReference>
<feature type="modified residue" description="Phosphohistidine" evidence="1">
    <location>
        <position position="64"/>
    </location>
</feature>
<evidence type="ECO:0000313" key="4">
    <source>
        <dbReference type="Proteomes" id="UP000319817"/>
    </source>
</evidence>
<dbReference type="SUPFAM" id="SSF47226">
    <property type="entry name" value="Histidine-containing phosphotransfer domain, HPT domain"/>
    <property type="match status" value="1"/>
</dbReference>
<dbReference type="PROSITE" id="PS50894">
    <property type="entry name" value="HPT"/>
    <property type="match status" value="1"/>
</dbReference>
<sequence>MTVAASPKSESIIDIDQALTFTGGDPEMLLSVAELFSEEGPLQLQAIGQSIDDVDAAGIQRTAHQLKGSVVIFGADRTAKAALDVEMMARSGDLSEISNAWMALQSEMKKLFAELKELPDRLASSNEDQIK</sequence>
<dbReference type="GO" id="GO:0004672">
    <property type="term" value="F:protein kinase activity"/>
    <property type="evidence" value="ECO:0007669"/>
    <property type="project" value="UniProtKB-ARBA"/>
</dbReference>
<dbReference type="EMBL" id="CP036526">
    <property type="protein sequence ID" value="QDT09709.1"/>
    <property type="molecule type" value="Genomic_DNA"/>
</dbReference>
<keyword evidence="4" id="KW-1185">Reference proteome</keyword>